<evidence type="ECO:0000256" key="3">
    <source>
        <dbReference type="ARBA" id="ARBA00022692"/>
    </source>
</evidence>
<dbReference type="EMBL" id="JACVXA010000003">
    <property type="protein sequence ID" value="MBE3636807.1"/>
    <property type="molecule type" value="Genomic_DNA"/>
</dbReference>
<keyword evidence="7" id="KW-0325">Glycoprotein</keyword>
<evidence type="ECO:0000256" key="2">
    <source>
        <dbReference type="ARBA" id="ARBA00022679"/>
    </source>
</evidence>
<keyword evidence="10" id="KW-1185">Reference proteome</keyword>
<dbReference type="InterPro" id="IPR005331">
    <property type="entry name" value="Sulfotransferase"/>
</dbReference>
<reference evidence="9" key="1">
    <citation type="submission" date="2020-09" db="EMBL/GenBank/DDBJ databases">
        <title>A novel bacterium of genus Mangrovicoccus, isolated from South China Sea.</title>
        <authorList>
            <person name="Huang H."/>
            <person name="Mo K."/>
            <person name="Hu Y."/>
        </authorList>
    </citation>
    <scope>NUCLEOTIDE SEQUENCE</scope>
    <source>
        <strain evidence="9">HB182678</strain>
    </source>
</reference>
<comment type="caution">
    <text evidence="9">The sequence shown here is derived from an EMBL/GenBank/DDBJ whole genome shotgun (WGS) entry which is preliminary data.</text>
</comment>
<gene>
    <name evidence="9" type="ORF">ICN82_01155</name>
</gene>
<dbReference type="PANTHER" id="PTHR12137:SF54">
    <property type="entry name" value="CARBOHYDRATE SULFOTRANSFERASE"/>
    <property type="match status" value="1"/>
</dbReference>
<dbReference type="AlphaFoldDB" id="A0A8J7CVR4"/>
<accession>A0A8J7CVR4</accession>
<dbReference type="GO" id="GO:0008146">
    <property type="term" value="F:sulfotransferase activity"/>
    <property type="evidence" value="ECO:0007669"/>
    <property type="project" value="InterPro"/>
</dbReference>
<dbReference type="GO" id="GO:0016051">
    <property type="term" value="P:carbohydrate biosynthetic process"/>
    <property type="evidence" value="ECO:0007669"/>
    <property type="project" value="InterPro"/>
</dbReference>
<keyword evidence="5" id="KW-0333">Golgi apparatus</keyword>
<dbReference type="Proteomes" id="UP000609121">
    <property type="component" value="Unassembled WGS sequence"/>
</dbReference>
<keyword evidence="2" id="KW-0808">Transferase</keyword>
<evidence type="ECO:0000256" key="5">
    <source>
        <dbReference type="ARBA" id="ARBA00023034"/>
    </source>
</evidence>
<dbReference type="GO" id="GO:0016020">
    <property type="term" value="C:membrane"/>
    <property type="evidence" value="ECO:0007669"/>
    <property type="project" value="InterPro"/>
</dbReference>
<dbReference type="InterPro" id="IPR018011">
    <property type="entry name" value="Carb_sulfotrans_8-10"/>
</dbReference>
<sequence>MAGQALAQIAARLGTAPARLDYLVNPDPARRIAYIETPKVGCTAIKAFLQDRAAPPPGPGTARDVHDRAASPLPRLSALPPATRRAVLSGRWRRFSFTRNPYARLLSGYLDKIVTNDWERARHLPRLGFATDARISLATFLEALEEVPPPRRDIHFAAQSELLMTGRVDYDFLGAFETFAADFAAMRRRYYGETGGDSYETVGRRHATGAAQKLAAHFGPREIALAARIYAADFAALGYCEDPGRALEPPVRPCTP</sequence>
<feature type="region of interest" description="Disordered" evidence="8">
    <location>
        <begin position="53"/>
        <end position="74"/>
    </location>
</feature>
<evidence type="ECO:0000256" key="6">
    <source>
        <dbReference type="ARBA" id="ARBA00023136"/>
    </source>
</evidence>
<evidence type="ECO:0000256" key="1">
    <source>
        <dbReference type="ARBA" id="ARBA00004323"/>
    </source>
</evidence>
<evidence type="ECO:0000256" key="8">
    <source>
        <dbReference type="SAM" id="MobiDB-lite"/>
    </source>
</evidence>
<organism evidence="9 10">
    <name type="scientific">Mangrovicoccus algicola</name>
    <dbReference type="NCBI Taxonomy" id="2771008"/>
    <lineage>
        <taxon>Bacteria</taxon>
        <taxon>Pseudomonadati</taxon>
        <taxon>Pseudomonadota</taxon>
        <taxon>Alphaproteobacteria</taxon>
        <taxon>Rhodobacterales</taxon>
        <taxon>Paracoccaceae</taxon>
        <taxon>Mangrovicoccus</taxon>
    </lineage>
</organism>
<evidence type="ECO:0000256" key="4">
    <source>
        <dbReference type="ARBA" id="ARBA00022989"/>
    </source>
</evidence>
<dbReference type="RefSeq" id="WP_193178995.1">
    <property type="nucleotide sequence ID" value="NZ_JACVXA010000003.1"/>
</dbReference>
<keyword evidence="3" id="KW-0812">Transmembrane</keyword>
<evidence type="ECO:0000256" key="7">
    <source>
        <dbReference type="ARBA" id="ARBA00023180"/>
    </source>
</evidence>
<dbReference type="PANTHER" id="PTHR12137">
    <property type="entry name" value="CARBOHYDRATE SULFOTRANSFERASE"/>
    <property type="match status" value="1"/>
</dbReference>
<evidence type="ECO:0000313" key="10">
    <source>
        <dbReference type="Proteomes" id="UP000609121"/>
    </source>
</evidence>
<keyword evidence="6" id="KW-0472">Membrane</keyword>
<name>A0A8J7CVR4_9RHOB</name>
<evidence type="ECO:0000313" key="9">
    <source>
        <dbReference type="EMBL" id="MBE3636807.1"/>
    </source>
</evidence>
<comment type="subcellular location">
    <subcellularLocation>
        <location evidence="1">Golgi apparatus membrane</location>
        <topology evidence="1">Single-pass type II membrane protein</topology>
    </subcellularLocation>
</comment>
<protein>
    <submittedName>
        <fullName evidence="9">Sulfotransferase family 2 domain-containing protein</fullName>
    </submittedName>
</protein>
<dbReference type="Pfam" id="PF03567">
    <property type="entry name" value="Sulfotransfer_2"/>
    <property type="match status" value="1"/>
</dbReference>
<keyword evidence="4" id="KW-1133">Transmembrane helix</keyword>
<proteinExistence type="predicted"/>